<evidence type="ECO:0000313" key="2">
    <source>
        <dbReference type="Proteomes" id="UP000271889"/>
    </source>
</evidence>
<reference evidence="1 2" key="1">
    <citation type="submission" date="2018-11" db="EMBL/GenBank/DDBJ databases">
        <authorList>
            <consortium name="Pathogen Informatics"/>
        </authorList>
    </citation>
    <scope>NUCLEOTIDE SEQUENCE [LARGE SCALE GENOMIC DNA]</scope>
</reference>
<proteinExistence type="predicted"/>
<gene>
    <name evidence="1" type="ORF">CGOC_LOCUS2121</name>
</gene>
<organism evidence="1 2">
    <name type="scientific">Cylicostephanus goldi</name>
    <name type="common">Nematode worm</name>
    <dbReference type="NCBI Taxonomy" id="71465"/>
    <lineage>
        <taxon>Eukaryota</taxon>
        <taxon>Metazoa</taxon>
        <taxon>Ecdysozoa</taxon>
        <taxon>Nematoda</taxon>
        <taxon>Chromadorea</taxon>
        <taxon>Rhabditida</taxon>
        <taxon>Rhabditina</taxon>
        <taxon>Rhabditomorpha</taxon>
        <taxon>Strongyloidea</taxon>
        <taxon>Strongylidae</taxon>
        <taxon>Cylicostephanus</taxon>
    </lineage>
</organism>
<dbReference type="AlphaFoldDB" id="A0A3P6QN74"/>
<keyword evidence="2" id="KW-1185">Reference proteome</keyword>
<name>A0A3P6QN74_CYLGO</name>
<accession>A0A3P6QN74</accession>
<evidence type="ECO:0000313" key="1">
    <source>
        <dbReference type="EMBL" id="VDK51622.1"/>
    </source>
</evidence>
<protein>
    <submittedName>
        <fullName evidence="1">Uncharacterized protein</fullName>
    </submittedName>
</protein>
<dbReference type="Proteomes" id="UP000271889">
    <property type="component" value="Unassembled WGS sequence"/>
</dbReference>
<sequence length="73" mass="8651">MRDSYSSLKSLRDGPYKRPYRQRLSAPYFRYRSDDTQHSHRFTAIHGDLIATHWKEDTTLYPIQIFCLEGGKA</sequence>
<dbReference type="EMBL" id="UYRV01004537">
    <property type="protein sequence ID" value="VDK51622.1"/>
    <property type="molecule type" value="Genomic_DNA"/>
</dbReference>